<comment type="function">
    <text evidence="7">Provides the (R)-glutamate required for cell wall biosynthesis.</text>
</comment>
<comment type="catalytic activity">
    <reaction evidence="1 7">
        <text>L-glutamate = D-glutamate</text>
        <dbReference type="Rhea" id="RHEA:12813"/>
        <dbReference type="ChEBI" id="CHEBI:29985"/>
        <dbReference type="ChEBI" id="CHEBI:29986"/>
        <dbReference type="EC" id="5.1.1.3"/>
    </reaction>
</comment>
<feature type="binding site" evidence="7">
    <location>
        <begin position="84"/>
        <end position="85"/>
    </location>
    <ligand>
        <name>substrate</name>
    </ligand>
</feature>
<name>A0A1B8Q3U6_MORLA</name>
<evidence type="ECO:0000313" key="8">
    <source>
        <dbReference type="EMBL" id="OBX63995.1"/>
    </source>
</evidence>
<dbReference type="EMBL" id="LZMS01000047">
    <property type="protein sequence ID" value="OBX63995.1"/>
    <property type="molecule type" value="Genomic_DNA"/>
</dbReference>
<keyword evidence="6 7" id="KW-0961">Cell wall biogenesis/degradation</keyword>
<comment type="caution">
    <text evidence="8">The sequence shown here is derived from an EMBL/GenBank/DDBJ whole genome shotgun (WGS) entry which is preliminary data.</text>
</comment>
<comment type="similarity">
    <text evidence="7">Belongs to the aspartate/glutamate racemases family.</text>
</comment>
<comment type="pathway">
    <text evidence="7">Cell wall biogenesis; peptidoglycan biosynthesis.</text>
</comment>
<feature type="binding site" evidence="7">
    <location>
        <begin position="20"/>
        <end position="21"/>
    </location>
    <ligand>
        <name>substrate</name>
    </ligand>
</feature>
<dbReference type="GO" id="GO:0008881">
    <property type="term" value="F:glutamate racemase activity"/>
    <property type="evidence" value="ECO:0007669"/>
    <property type="project" value="UniProtKB-UniRule"/>
</dbReference>
<dbReference type="AlphaFoldDB" id="A0A1B8Q3U6"/>
<dbReference type="PANTHER" id="PTHR21198">
    <property type="entry name" value="GLUTAMATE RACEMASE"/>
    <property type="match status" value="1"/>
</dbReference>
<dbReference type="EC" id="5.1.1.3" evidence="2 7"/>
<evidence type="ECO:0000256" key="1">
    <source>
        <dbReference type="ARBA" id="ARBA00001602"/>
    </source>
</evidence>
<evidence type="ECO:0000256" key="4">
    <source>
        <dbReference type="ARBA" id="ARBA00022984"/>
    </source>
</evidence>
<dbReference type="InterPro" id="IPR004391">
    <property type="entry name" value="Glu_race"/>
</dbReference>
<feature type="active site" description="Proton donor/acceptor" evidence="7">
    <location>
        <position position="195"/>
    </location>
</feature>
<evidence type="ECO:0000256" key="5">
    <source>
        <dbReference type="ARBA" id="ARBA00023235"/>
    </source>
</evidence>
<keyword evidence="3 7" id="KW-0133">Cell shape</keyword>
<dbReference type="NCBIfam" id="TIGR00067">
    <property type="entry name" value="glut_race"/>
    <property type="match status" value="1"/>
</dbReference>
<dbReference type="UniPathway" id="UPA00219"/>
<proteinExistence type="inferred from homology"/>
<gene>
    <name evidence="7" type="primary">murI</name>
    <name evidence="8" type="ORF">A9309_05550</name>
</gene>
<reference evidence="8 9" key="1">
    <citation type="submission" date="2016-06" db="EMBL/GenBank/DDBJ databases">
        <title>Draft genome of Moraxella lacunata CCUG 57757A.</title>
        <authorList>
            <person name="Salva-Serra F."/>
            <person name="Engstrom-Jakobsson H."/>
            <person name="Thorell K."/>
            <person name="Gonzales-Siles L."/>
            <person name="Karlsson R."/>
            <person name="Boulund F."/>
            <person name="Engstrand L."/>
            <person name="Kristiansson E."/>
            <person name="Moore E."/>
        </authorList>
    </citation>
    <scope>NUCLEOTIDE SEQUENCE [LARGE SCALE GENOMIC DNA]</scope>
    <source>
        <strain evidence="8 9">CCUG 57757A</strain>
    </source>
</reference>
<dbReference type="InterPro" id="IPR018187">
    <property type="entry name" value="Asp/Glu_racemase_AS_1"/>
</dbReference>
<dbReference type="PROSITE" id="PS00923">
    <property type="entry name" value="ASP_GLU_RACEMASE_1"/>
    <property type="match status" value="1"/>
</dbReference>
<dbReference type="GO" id="GO:0071555">
    <property type="term" value="P:cell wall organization"/>
    <property type="evidence" value="ECO:0007669"/>
    <property type="project" value="UniProtKB-KW"/>
</dbReference>
<evidence type="ECO:0000256" key="3">
    <source>
        <dbReference type="ARBA" id="ARBA00022960"/>
    </source>
</evidence>
<dbReference type="OrthoDB" id="9801055at2"/>
<feature type="active site" description="Proton donor/acceptor" evidence="7">
    <location>
        <position position="83"/>
    </location>
</feature>
<dbReference type="PANTHER" id="PTHR21198:SF2">
    <property type="entry name" value="GLUTAMATE RACEMASE"/>
    <property type="match status" value="1"/>
</dbReference>
<dbReference type="SUPFAM" id="SSF53681">
    <property type="entry name" value="Aspartate/glutamate racemase"/>
    <property type="match status" value="2"/>
</dbReference>
<evidence type="ECO:0000256" key="6">
    <source>
        <dbReference type="ARBA" id="ARBA00023316"/>
    </source>
</evidence>
<dbReference type="Proteomes" id="UP000092607">
    <property type="component" value="Unassembled WGS sequence"/>
</dbReference>
<organism evidence="8 9">
    <name type="scientific">Moraxella lacunata</name>
    <dbReference type="NCBI Taxonomy" id="477"/>
    <lineage>
        <taxon>Bacteria</taxon>
        <taxon>Pseudomonadati</taxon>
        <taxon>Pseudomonadota</taxon>
        <taxon>Gammaproteobacteria</taxon>
        <taxon>Moraxellales</taxon>
        <taxon>Moraxellaceae</taxon>
        <taxon>Moraxella</taxon>
    </lineage>
</organism>
<evidence type="ECO:0000256" key="7">
    <source>
        <dbReference type="HAMAP-Rule" id="MF_00258"/>
    </source>
</evidence>
<keyword evidence="4 7" id="KW-0573">Peptidoglycan synthesis</keyword>
<accession>A0A1B8Q3U6</accession>
<dbReference type="Gene3D" id="3.40.50.1860">
    <property type="match status" value="2"/>
</dbReference>
<dbReference type="RefSeq" id="WP_065256042.1">
    <property type="nucleotide sequence ID" value="NZ_JARDJM010000037.1"/>
</dbReference>
<evidence type="ECO:0000313" key="9">
    <source>
        <dbReference type="Proteomes" id="UP000092607"/>
    </source>
</evidence>
<protein>
    <recommendedName>
        <fullName evidence="2 7">Glutamate racemase</fullName>
        <ecNumber evidence="2 7">5.1.1.3</ecNumber>
    </recommendedName>
</protein>
<dbReference type="InterPro" id="IPR015942">
    <property type="entry name" value="Asp/Glu/hydantoin_racemase"/>
</dbReference>
<dbReference type="InterPro" id="IPR001920">
    <property type="entry name" value="Asp/Glu_race"/>
</dbReference>
<dbReference type="Pfam" id="PF01177">
    <property type="entry name" value="Asp_Glu_race"/>
    <property type="match status" value="1"/>
</dbReference>
<feature type="binding site" evidence="7">
    <location>
        <begin position="196"/>
        <end position="197"/>
    </location>
    <ligand>
        <name>substrate</name>
    </ligand>
</feature>
<dbReference type="GO" id="GO:0009252">
    <property type="term" value="P:peptidoglycan biosynthetic process"/>
    <property type="evidence" value="ECO:0007669"/>
    <property type="project" value="UniProtKB-UniRule"/>
</dbReference>
<dbReference type="GO" id="GO:0008360">
    <property type="term" value="P:regulation of cell shape"/>
    <property type="evidence" value="ECO:0007669"/>
    <property type="project" value="UniProtKB-KW"/>
</dbReference>
<dbReference type="HAMAP" id="MF_00258">
    <property type="entry name" value="Glu_racemase"/>
    <property type="match status" value="1"/>
</dbReference>
<feature type="binding site" evidence="7">
    <location>
        <begin position="52"/>
        <end position="53"/>
    </location>
    <ligand>
        <name>substrate</name>
    </ligand>
</feature>
<sequence length="279" mass="30598">MINQHPDFKDDPTAPIGVFDSGVGGLSVYLHLKTLMPNERFIYYADTANVPYGGKSGDEILLLTLQAVARLCKRGCKLIVIACNSASAHALKALRERCSVPIVGLVPAVKPACSLTKTRQIAVLATRATLNGYLLNDVITDVATPQGVMVHKHFEPTLVPWVESGMPIDSQVANLLIRQTKQWADMGVDVIVLGCTHYPFFKGFLQTFIQKENLDVQLIDSGLAIAQRVKSLLDFFNIASPTPNTAPMQLYATRLDDDLLATAEKLSGEPFIELIEYQE</sequence>
<evidence type="ECO:0000256" key="2">
    <source>
        <dbReference type="ARBA" id="ARBA00013090"/>
    </source>
</evidence>
<keyword evidence="5 7" id="KW-0413">Isomerase</keyword>